<evidence type="ECO:0000313" key="3">
    <source>
        <dbReference type="Proteomes" id="UP000710440"/>
    </source>
</evidence>
<name>A0A9P3F1U5_ASPVI</name>
<feature type="compositionally biased region" description="Basic and acidic residues" evidence="1">
    <location>
        <begin position="50"/>
        <end position="61"/>
    </location>
</feature>
<dbReference type="GeneID" id="66928549"/>
<sequence>MPGWDHEYATAFSSNRSIRSSQRWGKAPGKEMEKGQDGKPDKSASPGPNDKPDETVERPEEVMVINDSSDDSGSQDNGTDIGAGRWDP</sequence>
<dbReference type="AlphaFoldDB" id="A0A9P3F1U5"/>
<dbReference type="EMBL" id="BOPL01000001">
    <property type="protein sequence ID" value="GIJ98450.1"/>
    <property type="molecule type" value="Genomic_DNA"/>
</dbReference>
<accession>A0A9P3F1U5</accession>
<organism evidence="2 3">
    <name type="scientific">Aspergillus viridinutans</name>
    <dbReference type="NCBI Taxonomy" id="75553"/>
    <lineage>
        <taxon>Eukaryota</taxon>
        <taxon>Fungi</taxon>
        <taxon>Dikarya</taxon>
        <taxon>Ascomycota</taxon>
        <taxon>Pezizomycotina</taxon>
        <taxon>Eurotiomycetes</taxon>
        <taxon>Eurotiomycetidae</taxon>
        <taxon>Eurotiales</taxon>
        <taxon>Aspergillaceae</taxon>
        <taxon>Aspergillus</taxon>
        <taxon>Aspergillus subgen. Fumigati</taxon>
    </lineage>
</organism>
<evidence type="ECO:0000256" key="1">
    <source>
        <dbReference type="SAM" id="MobiDB-lite"/>
    </source>
</evidence>
<gene>
    <name evidence="2" type="ORF">Aspvir_000567</name>
</gene>
<evidence type="ECO:0000313" key="2">
    <source>
        <dbReference type="EMBL" id="GIJ98450.1"/>
    </source>
</evidence>
<dbReference type="RefSeq" id="XP_043121637.1">
    <property type="nucleotide sequence ID" value="XM_043265702.1"/>
</dbReference>
<protein>
    <submittedName>
        <fullName evidence="2">Uncharacterized protein</fullName>
    </submittedName>
</protein>
<comment type="caution">
    <text evidence="2">The sequence shown here is derived from an EMBL/GenBank/DDBJ whole genome shotgun (WGS) entry which is preliminary data.</text>
</comment>
<feature type="compositionally biased region" description="Basic and acidic residues" evidence="1">
    <location>
        <begin position="28"/>
        <end position="42"/>
    </location>
</feature>
<feature type="compositionally biased region" description="Polar residues" evidence="1">
    <location>
        <begin position="11"/>
        <end position="23"/>
    </location>
</feature>
<proteinExistence type="predicted"/>
<dbReference type="Proteomes" id="UP000710440">
    <property type="component" value="Unassembled WGS sequence"/>
</dbReference>
<feature type="region of interest" description="Disordered" evidence="1">
    <location>
        <begin position="1"/>
        <end position="88"/>
    </location>
</feature>
<keyword evidence="3" id="KW-1185">Reference proteome</keyword>
<reference evidence="2 3" key="1">
    <citation type="submission" date="2021-02" db="EMBL/GenBank/DDBJ databases">
        <title>Pan-genome distribution and transcriptional activeness of fungal secondary metabolism genes in Aspergillus section Fumigati.</title>
        <authorList>
            <person name="Takahashi H."/>
            <person name="Umemura M."/>
            <person name="Ninomiya A."/>
            <person name="Kusuya Y."/>
            <person name="Urayama S."/>
            <person name="Shimizu M."/>
            <person name="Watanabe A."/>
            <person name="Kamei K."/>
            <person name="Yaguchi T."/>
            <person name="Hagiwara D."/>
        </authorList>
    </citation>
    <scope>NUCLEOTIDE SEQUENCE [LARGE SCALE GENOMIC DNA]</scope>
    <source>
        <strain evidence="2 3">IFM 47045</strain>
    </source>
</reference>